<gene>
    <name evidence="1" type="ORF">RS030_71111</name>
</gene>
<evidence type="ECO:0000313" key="1">
    <source>
        <dbReference type="EMBL" id="KAK6588125.1"/>
    </source>
</evidence>
<reference evidence="1 2" key="1">
    <citation type="submission" date="2023-10" db="EMBL/GenBank/DDBJ databases">
        <title>Comparative genomics analysis reveals potential genetic determinants of host preference in Cryptosporidium xiaoi.</title>
        <authorList>
            <person name="Xiao L."/>
            <person name="Li J."/>
        </authorList>
    </citation>
    <scope>NUCLEOTIDE SEQUENCE [LARGE SCALE GENOMIC DNA]</scope>
    <source>
        <strain evidence="1 2">52996</strain>
    </source>
</reference>
<accession>A0AAV9XX72</accession>
<organism evidence="1 2">
    <name type="scientific">Cryptosporidium xiaoi</name>
    <dbReference type="NCBI Taxonomy" id="659607"/>
    <lineage>
        <taxon>Eukaryota</taxon>
        <taxon>Sar</taxon>
        <taxon>Alveolata</taxon>
        <taxon>Apicomplexa</taxon>
        <taxon>Conoidasida</taxon>
        <taxon>Coccidia</taxon>
        <taxon>Eucoccidiorida</taxon>
        <taxon>Eimeriorina</taxon>
        <taxon>Cryptosporidiidae</taxon>
        <taxon>Cryptosporidium</taxon>
    </lineage>
</organism>
<comment type="caution">
    <text evidence="1">The sequence shown here is derived from an EMBL/GenBank/DDBJ whole genome shotgun (WGS) entry which is preliminary data.</text>
</comment>
<proteinExistence type="predicted"/>
<dbReference type="EMBL" id="JAWDEY010000035">
    <property type="protein sequence ID" value="KAK6588125.1"/>
    <property type="molecule type" value="Genomic_DNA"/>
</dbReference>
<sequence>MLDVSVFPSISPDLAVGVGLASDEHNIGQGIAGVAAKTGCGDAGNDIENESFLISISELRYIMFVCIRWRLENSKELAAATRGPNNTSSKDGCNNAVNHQCSSSDSRIFFGRTSCVYGGEDIDDSTPAKGYLISNLFLYRSCVSDAQREELELSVIRSILALIDPGVESRGVRQSIVGGVEKETEEIYCAESRLCNQFLLKGLPVHYLRTLFGRDDGEVSFGDIVNWIEHSSGLNLANVASTPSVLGTLLKYFNVSWPNHVLGSLLFQNLDAQQYLKVEDEQQNVETLTLSLGSLTHVLGLCKPCVFVNKSNKKCRNGVMCCFCHFQHKERKRGKRYKGGGSNSVGGTVAAAAAFQSTGSALCNSSCGDVPEVFLAEGDSLSTSTDKIGKVGGLARLGTMPELGARLAPFSASPSVIHSSAFGSGMVSELETNSNVGGAMLVGGGSPQQHSSFQSFQVGVGFPDIPFASGDIIQRQGYRQQHYQQQQEVIKYVIPPPPPLPSRTVTAFSFQDEKDVCYEALNISNNTNPVATLASAGYHQLKSYENSELRMIAKNKSNSGSINMQQNSNEENVPFEAYNRMVSSNNSVCVGNGISKDLAGNCWMASSIDSNGVDIGGEMRIETATVAAAGSLNLSEEGGKSLYWPNCLEMNQKSLKSDSIMNLSILSPQWGGKGVTIETNDESSAMKMGFGFDTVSLTQNNSNEHDHCDSLALSALSFGLTQIGTNSICENSDRKEHDENYSQIGNGAKESFISSSMSKTFSQRGVGGDSLLNSWEIVVGGIGSGGLSFQMDNSLGMSIEGGSKDVEKTTLLGNEDCLKNVEGNSCGYFLDSSEFFKD</sequence>
<dbReference type="AlphaFoldDB" id="A0AAV9XX72"/>
<evidence type="ECO:0008006" key="3">
    <source>
        <dbReference type="Google" id="ProtNLM"/>
    </source>
</evidence>
<dbReference type="Proteomes" id="UP001311799">
    <property type="component" value="Unassembled WGS sequence"/>
</dbReference>
<keyword evidence="2" id="KW-1185">Reference proteome</keyword>
<evidence type="ECO:0000313" key="2">
    <source>
        <dbReference type="Proteomes" id="UP001311799"/>
    </source>
</evidence>
<name>A0AAV9XX72_9CRYT</name>
<protein>
    <recommendedName>
        <fullName evidence="3">C3H1-type domain-containing protein</fullName>
    </recommendedName>
</protein>